<dbReference type="FunFam" id="2.40.50.700:FF:000001">
    <property type="entry name" value="Exosome complex exonuclease exoribonuclease (Rrp44)"/>
    <property type="match status" value="1"/>
</dbReference>
<dbReference type="Gene3D" id="2.40.50.700">
    <property type="match status" value="1"/>
</dbReference>
<evidence type="ECO:0000256" key="6">
    <source>
        <dbReference type="ARBA" id="ARBA00022835"/>
    </source>
</evidence>
<evidence type="ECO:0000256" key="4">
    <source>
        <dbReference type="ARBA" id="ARBA00022722"/>
    </source>
</evidence>
<dbReference type="Proteomes" id="UP000270094">
    <property type="component" value="Unassembled WGS sequence"/>
</dbReference>
<evidence type="ECO:0000313" key="13">
    <source>
        <dbReference type="EMBL" id="VDM70001.1"/>
    </source>
</evidence>
<organism evidence="13 14">
    <name type="scientific">Strongylus vulgaris</name>
    <name type="common">Blood worm</name>
    <dbReference type="NCBI Taxonomy" id="40348"/>
    <lineage>
        <taxon>Eukaryota</taxon>
        <taxon>Metazoa</taxon>
        <taxon>Ecdysozoa</taxon>
        <taxon>Nematoda</taxon>
        <taxon>Chromadorea</taxon>
        <taxon>Rhabditida</taxon>
        <taxon>Rhabditina</taxon>
        <taxon>Rhabditomorpha</taxon>
        <taxon>Strongyloidea</taxon>
        <taxon>Strongylidae</taxon>
        <taxon>Strongylus</taxon>
    </lineage>
</organism>
<evidence type="ECO:0000256" key="1">
    <source>
        <dbReference type="ARBA" id="ARBA00004123"/>
    </source>
</evidence>
<comment type="similarity">
    <text evidence="2">Belongs to the RNR ribonuclease family.</text>
</comment>
<dbReference type="SUPFAM" id="SSF50249">
    <property type="entry name" value="Nucleic acid-binding proteins"/>
    <property type="match status" value="2"/>
</dbReference>
<evidence type="ECO:0000256" key="5">
    <source>
        <dbReference type="ARBA" id="ARBA00022801"/>
    </source>
</evidence>
<dbReference type="GO" id="GO:0004519">
    <property type="term" value="F:endonuclease activity"/>
    <property type="evidence" value="ECO:0007669"/>
    <property type="project" value="TreeGrafter"/>
</dbReference>
<name>A0A3P7I9S3_STRVU</name>
<accession>A0A3P7I9S3</accession>
<evidence type="ECO:0000256" key="11">
    <source>
        <dbReference type="ARBA" id="ARBA00077930"/>
    </source>
</evidence>
<dbReference type="GO" id="GO:0006364">
    <property type="term" value="P:rRNA processing"/>
    <property type="evidence" value="ECO:0007669"/>
    <property type="project" value="UniProtKB-KW"/>
</dbReference>
<feature type="domain" description="CSD2" evidence="12">
    <location>
        <begin position="105"/>
        <end position="171"/>
    </location>
</feature>
<evidence type="ECO:0000256" key="7">
    <source>
        <dbReference type="ARBA" id="ARBA00022839"/>
    </source>
</evidence>
<dbReference type="AlphaFoldDB" id="A0A3P7I9S3"/>
<keyword evidence="4" id="KW-0540">Nuclease</keyword>
<dbReference type="Gene3D" id="2.40.50.690">
    <property type="match status" value="1"/>
</dbReference>
<proteinExistence type="inferred from homology"/>
<keyword evidence="5" id="KW-0378">Hydrolase</keyword>
<dbReference type="InterPro" id="IPR012340">
    <property type="entry name" value="NA-bd_OB-fold"/>
</dbReference>
<dbReference type="PANTHER" id="PTHR23355">
    <property type="entry name" value="RIBONUCLEASE"/>
    <property type="match status" value="1"/>
</dbReference>
<keyword evidence="7" id="KW-0269">Exonuclease</keyword>
<dbReference type="EMBL" id="UYYB01014330">
    <property type="protein sequence ID" value="VDM70001.1"/>
    <property type="molecule type" value="Genomic_DNA"/>
</dbReference>
<dbReference type="GO" id="GO:0016075">
    <property type="term" value="P:rRNA catabolic process"/>
    <property type="evidence" value="ECO:0007669"/>
    <property type="project" value="TreeGrafter"/>
</dbReference>
<reference evidence="13 14" key="1">
    <citation type="submission" date="2018-11" db="EMBL/GenBank/DDBJ databases">
        <authorList>
            <consortium name="Pathogen Informatics"/>
        </authorList>
    </citation>
    <scope>NUCLEOTIDE SEQUENCE [LARGE SCALE GENOMIC DNA]</scope>
</reference>
<evidence type="ECO:0000256" key="3">
    <source>
        <dbReference type="ARBA" id="ARBA00022552"/>
    </source>
</evidence>
<evidence type="ECO:0000256" key="10">
    <source>
        <dbReference type="ARBA" id="ARBA00077221"/>
    </source>
</evidence>
<keyword evidence="3" id="KW-0698">rRNA processing</keyword>
<comment type="subcellular location">
    <subcellularLocation>
        <location evidence="1">Nucleus</location>
    </subcellularLocation>
</comment>
<evidence type="ECO:0000256" key="8">
    <source>
        <dbReference type="ARBA" id="ARBA00022884"/>
    </source>
</evidence>
<dbReference type="GO" id="GO:0000177">
    <property type="term" value="C:cytoplasmic exosome (RNase complex)"/>
    <property type="evidence" value="ECO:0007669"/>
    <property type="project" value="TreeGrafter"/>
</dbReference>
<dbReference type="InterPro" id="IPR041505">
    <property type="entry name" value="Dis3_CSD2"/>
</dbReference>
<keyword evidence="14" id="KW-1185">Reference proteome</keyword>
<dbReference type="OrthoDB" id="372421at2759"/>
<sequence>MTSWFIQGTNCNRAIDGDIVAVQLLPENQWTLPEKKVCLRDVEDMELDSADFDAEEETDEEVPKAKRAKLTLIPTAKVVGIMKRNWRPYCGILMRSQLKSARRHLFCPSDRLIPRIRIETEQADILESQRIVVSIDQWPRDSKYPLGHYVRALGKIGDQEIENEVLLLEHDIPHAPFSDAVLECLPGENWKPDLQPPRVDLRHLTICSVDPLGCTDIDDALHCR</sequence>
<dbReference type="Pfam" id="PF17849">
    <property type="entry name" value="OB_Dis3"/>
    <property type="match status" value="1"/>
</dbReference>
<keyword evidence="8" id="KW-0694">RNA-binding</keyword>
<keyword evidence="6" id="KW-0271">Exosome</keyword>
<evidence type="ECO:0000313" key="14">
    <source>
        <dbReference type="Proteomes" id="UP000270094"/>
    </source>
</evidence>
<evidence type="ECO:0000256" key="9">
    <source>
        <dbReference type="ARBA" id="ARBA00023242"/>
    </source>
</evidence>
<evidence type="ECO:0000256" key="2">
    <source>
        <dbReference type="ARBA" id="ARBA00005785"/>
    </source>
</evidence>
<protein>
    <recommendedName>
        <fullName evidence="10">Protein DIS3 homolog</fullName>
    </recommendedName>
    <alternativeName>
        <fullName evidence="11">Ribosomal RNA-processing protein 44</fullName>
    </alternativeName>
</protein>
<dbReference type="GO" id="GO:0000175">
    <property type="term" value="F:3'-5'-RNA exonuclease activity"/>
    <property type="evidence" value="ECO:0007669"/>
    <property type="project" value="UniProtKB-ARBA"/>
</dbReference>
<dbReference type="GO" id="GO:0003723">
    <property type="term" value="F:RNA binding"/>
    <property type="evidence" value="ECO:0007669"/>
    <property type="project" value="UniProtKB-KW"/>
</dbReference>
<keyword evidence="9" id="KW-0539">Nucleus</keyword>
<dbReference type="PANTHER" id="PTHR23355:SF35">
    <property type="entry name" value="EXOSOME COMPLEX EXONUCLEASE RRP44"/>
    <property type="match status" value="1"/>
</dbReference>
<dbReference type="GO" id="GO:0000176">
    <property type="term" value="C:nuclear exosome (RNase complex)"/>
    <property type="evidence" value="ECO:0007669"/>
    <property type="project" value="TreeGrafter"/>
</dbReference>
<dbReference type="GO" id="GO:0071031">
    <property type="term" value="P:nuclear mRNA surveillance of mRNA 3'-end processing"/>
    <property type="evidence" value="ECO:0007669"/>
    <property type="project" value="TreeGrafter"/>
</dbReference>
<evidence type="ECO:0000259" key="12">
    <source>
        <dbReference type="Pfam" id="PF17849"/>
    </source>
</evidence>
<gene>
    <name evidence="13" type="ORF">SVUK_LOCUS4999</name>
</gene>
<feature type="non-terminal residue" evidence="13">
    <location>
        <position position="224"/>
    </location>
</feature>
<dbReference type="InterPro" id="IPR050180">
    <property type="entry name" value="RNR_Ribonuclease"/>
</dbReference>